<feature type="binding site" evidence="6">
    <location>
        <position position="37"/>
    </location>
    <ligand>
        <name>[4Fe-4S] cluster</name>
        <dbReference type="ChEBI" id="CHEBI:49883"/>
        <label>1</label>
    </ligand>
</feature>
<feature type="domain" description="4Fe-4S ferredoxin-type" evidence="7">
    <location>
        <begin position="55"/>
        <end position="86"/>
    </location>
</feature>
<keyword evidence="1 6" id="KW-0004">4Fe-4S</keyword>
<comment type="caution">
    <text evidence="8">The sequence shown here is derived from an EMBL/GenBank/DDBJ whole genome shotgun (WGS) entry which is preliminary data.</text>
</comment>
<feature type="binding site" evidence="6">
    <location>
        <position position="44"/>
    </location>
    <ligand>
        <name>[4Fe-4S] cluster</name>
        <dbReference type="ChEBI" id="CHEBI:49883"/>
        <label>1</label>
    </ligand>
</feature>
<feature type="binding site" evidence="6">
    <location>
        <position position="76"/>
    </location>
    <ligand>
        <name>[4Fe-4S] cluster</name>
        <dbReference type="ChEBI" id="CHEBI:49883"/>
        <label>2</label>
    </ligand>
</feature>
<evidence type="ECO:0000256" key="3">
    <source>
        <dbReference type="ARBA" id="ARBA00022737"/>
    </source>
</evidence>
<feature type="binding site" evidence="6">
    <location>
        <position position="40"/>
    </location>
    <ligand>
        <name>[4Fe-4S] cluster</name>
        <dbReference type="ChEBI" id="CHEBI:49883"/>
        <label>1</label>
    </ligand>
</feature>
<evidence type="ECO:0000256" key="4">
    <source>
        <dbReference type="ARBA" id="ARBA00023004"/>
    </source>
</evidence>
<feature type="binding site" evidence="6">
    <location>
        <position position="148"/>
    </location>
    <ligand>
        <name>[4Fe-4S] cluster</name>
        <dbReference type="ChEBI" id="CHEBI:49883"/>
        <label>3</label>
    </ligand>
</feature>
<dbReference type="SUPFAM" id="SSF54862">
    <property type="entry name" value="4Fe-4S ferredoxins"/>
    <property type="match status" value="1"/>
</dbReference>
<keyword evidence="9" id="KW-1185">Reference proteome</keyword>
<reference evidence="8 9" key="1">
    <citation type="submission" date="2016-03" db="EMBL/GenBank/DDBJ databases">
        <title>Photobacterium proteolyticum sp. nov. a protease producing bacterium isolated from ocean sediments of Laizhou Bay.</title>
        <authorList>
            <person name="Li Y."/>
        </authorList>
    </citation>
    <scope>NUCLEOTIDE SEQUENCE [LARGE SCALE GENOMIC DNA]</scope>
    <source>
        <strain evidence="8 9">R-40508</strain>
    </source>
</reference>
<feature type="domain" description="4Fe-4S ferredoxin-type" evidence="7">
    <location>
        <begin position="129"/>
        <end position="158"/>
    </location>
</feature>
<comment type="subcellular location">
    <subcellularLocation>
        <location evidence="6">Cytoplasm</location>
    </subcellularLocation>
</comment>
<proteinExistence type="inferred from homology"/>
<dbReference type="RefSeq" id="WP_068331548.1">
    <property type="nucleotide sequence ID" value="NZ_LVHF01000027.1"/>
</dbReference>
<feature type="binding site" evidence="6">
    <location>
        <position position="144"/>
    </location>
    <ligand>
        <name>[4Fe-4S] cluster</name>
        <dbReference type="ChEBI" id="CHEBI:49883"/>
        <label>3</label>
    </ligand>
</feature>
<evidence type="ECO:0000313" key="8">
    <source>
        <dbReference type="EMBL" id="OAN13910.1"/>
    </source>
</evidence>
<dbReference type="InterPro" id="IPR050572">
    <property type="entry name" value="Fe-S_Ferredoxin"/>
</dbReference>
<dbReference type="GO" id="GO:0051539">
    <property type="term" value="F:4 iron, 4 sulfur cluster binding"/>
    <property type="evidence" value="ECO:0007669"/>
    <property type="project" value="UniProtKB-UniRule"/>
</dbReference>
<dbReference type="InterPro" id="IPR017896">
    <property type="entry name" value="4Fe4S_Fe-S-bd"/>
</dbReference>
<comment type="subunit">
    <text evidence="6">Interacts with the cytoplasmic NapA precursor.</text>
</comment>
<dbReference type="AlphaFoldDB" id="A0A178K970"/>
<evidence type="ECO:0000256" key="2">
    <source>
        <dbReference type="ARBA" id="ARBA00022723"/>
    </source>
</evidence>
<dbReference type="InterPro" id="IPR017900">
    <property type="entry name" value="4Fe4S_Fe_S_CS"/>
</dbReference>
<sequence>MFDRGRRSLLSRRRTPSIPRMPWVVDEETFVDQCTRCNKCQSACEENIIIKGDGGFPTVDFNRGECTFCGDCAEACPEPLFRPTTETAWDVKAQINQQCLAQHNVECRSCGDMCEVMAIRFQLQPGRVAQPQLESDVCNGCGACVATCPSSAITMVTS</sequence>
<comment type="function">
    <text evidence="6">Could be involved in the maturation of NapA, the catalytic subunit of the periplasmic nitrate reductase, before its export into the periplasm.</text>
</comment>
<evidence type="ECO:0000256" key="1">
    <source>
        <dbReference type="ARBA" id="ARBA00022485"/>
    </source>
</evidence>
<feature type="binding site" evidence="6">
    <location>
        <position position="138"/>
    </location>
    <ligand>
        <name>[4Fe-4S] cluster</name>
        <dbReference type="ChEBI" id="CHEBI:49883"/>
        <label>3</label>
    </ligand>
</feature>
<feature type="binding site" evidence="6">
    <location>
        <position position="66"/>
    </location>
    <ligand>
        <name>[4Fe-4S] cluster</name>
        <dbReference type="ChEBI" id="CHEBI:49883"/>
        <label>2</label>
    </ligand>
</feature>
<dbReference type="NCBIfam" id="TIGR00402">
    <property type="entry name" value="napF"/>
    <property type="match status" value="1"/>
</dbReference>
<keyword evidence="2 6" id="KW-0479">Metal-binding</keyword>
<feature type="binding site" evidence="6">
    <location>
        <position position="72"/>
    </location>
    <ligand>
        <name>[4Fe-4S] cluster</name>
        <dbReference type="ChEBI" id="CHEBI:49883"/>
        <label>2</label>
    </ligand>
</feature>
<feature type="binding site" evidence="6">
    <location>
        <position position="141"/>
    </location>
    <ligand>
        <name>[4Fe-4S] cluster</name>
        <dbReference type="ChEBI" id="CHEBI:49883"/>
        <label>3</label>
    </ligand>
</feature>
<dbReference type="STRING" id="858640.A3K86_12845"/>
<keyword evidence="5 6" id="KW-0411">Iron-sulfur</keyword>
<feature type="domain" description="4Fe-4S ferredoxin-type" evidence="7">
    <location>
        <begin position="21"/>
        <end position="54"/>
    </location>
</feature>
<evidence type="ECO:0000256" key="5">
    <source>
        <dbReference type="ARBA" id="ARBA00023014"/>
    </source>
</evidence>
<dbReference type="EMBL" id="LVHF01000027">
    <property type="protein sequence ID" value="OAN13910.1"/>
    <property type="molecule type" value="Genomic_DNA"/>
</dbReference>
<organism evidence="8 9">
    <name type="scientific">Photobacterium jeanii</name>
    <dbReference type="NCBI Taxonomy" id="858640"/>
    <lineage>
        <taxon>Bacteria</taxon>
        <taxon>Pseudomonadati</taxon>
        <taxon>Pseudomonadota</taxon>
        <taxon>Gammaproteobacteria</taxon>
        <taxon>Vibrionales</taxon>
        <taxon>Vibrionaceae</taxon>
        <taxon>Photobacterium</taxon>
    </lineage>
</organism>
<accession>A0A178K970</accession>
<dbReference type="InterPro" id="IPR004496">
    <property type="entry name" value="NapF"/>
</dbReference>
<keyword evidence="6" id="KW-0963">Cytoplasm</keyword>
<dbReference type="PROSITE" id="PS00198">
    <property type="entry name" value="4FE4S_FER_1"/>
    <property type="match status" value="2"/>
</dbReference>
<evidence type="ECO:0000256" key="6">
    <source>
        <dbReference type="HAMAP-Rule" id="MF_02201"/>
    </source>
</evidence>
<dbReference type="PROSITE" id="PS51379">
    <property type="entry name" value="4FE4S_FER_2"/>
    <property type="match status" value="3"/>
</dbReference>
<dbReference type="OrthoDB" id="9808559at2"/>
<keyword evidence="3 6" id="KW-0677">Repeat</keyword>
<comment type="similarity">
    <text evidence="6">Belongs to the NapF family.</text>
</comment>
<dbReference type="Gene3D" id="3.30.70.20">
    <property type="match status" value="2"/>
</dbReference>
<dbReference type="HAMAP" id="MF_02201">
    <property type="entry name" value="NapF"/>
    <property type="match status" value="1"/>
</dbReference>
<feature type="binding site" evidence="6">
    <location>
        <position position="34"/>
    </location>
    <ligand>
        <name>[4Fe-4S] cluster</name>
        <dbReference type="ChEBI" id="CHEBI:49883"/>
        <label>1</label>
    </ligand>
</feature>
<comment type="cofactor">
    <cofactor evidence="6">
        <name>[4Fe-4S] cluster</name>
        <dbReference type="ChEBI" id="CHEBI:49883"/>
    </cofactor>
</comment>
<feature type="binding site" evidence="6">
    <location>
        <position position="69"/>
    </location>
    <ligand>
        <name>[4Fe-4S] cluster</name>
        <dbReference type="ChEBI" id="CHEBI:49883"/>
        <label>2</label>
    </ligand>
</feature>
<dbReference type="Pfam" id="PF12838">
    <property type="entry name" value="Fer4_7"/>
    <property type="match status" value="2"/>
</dbReference>
<dbReference type="PANTHER" id="PTHR43687:SF1">
    <property type="entry name" value="FERREDOXIN III"/>
    <property type="match status" value="1"/>
</dbReference>
<dbReference type="PANTHER" id="PTHR43687">
    <property type="entry name" value="ADENYLYLSULFATE REDUCTASE, BETA SUBUNIT"/>
    <property type="match status" value="1"/>
</dbReference>
<dbReference type="CDD" id="cd10564">
    <property type="entry name" value="NapF_like"/>
    <property type="match status" value="1"/>
</dbReference>
<evidence type="ECO:0000313" key="9">
    <source>
        <dbReference type="Proteomes" id="UP000078503"/>
    </source>
</evidence>
<name>A0A178K970_9GAMM</name>
<protein>
    <recommendedName>
        <fullName evidence="6">Ferredoxin-type protein NapF</fullName>
    </recommendedName>
</protein>
<gene>
    <name evidence="6" type="primary">napF</name>
    <name evidence="8" type="ORF">A3K86_12845</name>
</gene>
<dbReference type="GO" id="GO:0046872">
    <property type="term" value="F:metal ion binding"/>
    <property type="evidence" value="ECO:0007669"/>
    <property type="project" value="UniProtKB-KW"/>
</dbReference>
<evidence type="ECO:0000259" key="7">
    <source>
        <dbReference type="PROSITE" id="PS51379"/>
    </source>
</evidence>
<dbReference type="GO" id="GO:0005737">
    <property type="term" value="C:cytoplasm"/>
    <property type="evidence" value="ECO:0007669"/>
    <property type="project" value="UniProtKB-SubCell"/>
</dbReference>
<keyword evidence="4 6" id="KW-0408">Iron</keyword>
<dbReference type="Proteomes" id="UP000078503">
    <property type="component" value="Unassembled WGS sequence"/>
</dbReference>